<dbReference type="PANTHER" id="PTHR38013">
    <property type="entry name" value="GLYCOPROTEIN/POLYSACCHARIDE METABOLISM"/>
    <property type="match status" value="1"/>
</dbReference>
<dbReference type="Pfam" id="PF09619">
    <property type="entry name" value="YscW"/>
    <property type="match status" value="1"/>
</dbReference>
<gene>
    <name evidence="3" type="ORF">CX676_19890</name>
</gene>
<evidence type="ECO:0000313" key="4">
    <source>
        <dbReference type="Proteomes" id="UP000234530"/>
    </source>
</evidence>
<evidence type="ECO:0000256" key="1">
    <source>
        <dbReference type="SAM" id="SignalP"/>
    </source>
</evidence>
<protein>
    <recommendedName>
        <fullName evidence="2">DUF306 domain-containing protein</fullName>
    </recommendedName>
</protein>
<dbReference type="InterPro" id="IPR053196">
    <property type="entry name" value="Lipoprotein_YbaY-like"/>
</dbReference>
<dbReference type="InterPro" id="IPR005184">
    <property type="entry name" value="DUF306_Meta_HslJ"/>
</dbReference>
<dbReference type="KEGG" id="pzh:CX676_19890"/>
<evidence type="ECO:0000259" key="2">
    <source>
        <dbReference type="Pfam" id="PF03724"/>
    </source>
</evidence>
<feature type="signal peptide" evidence="1">
    <location>
        <begin position="1"/>
        <end position="19"/>
    </location>
</feature>
<geneLocation type="plasmid" evidence="4">
    <name>ppz01</name>
</geneLocation>
<reference evidence="3 4" key="1">
    <citation type="journal article" date="2013" name="Antonie Van Leeuwenhoek">
        <title>Paracoccus zhejiangensis sp. nov., isolated from activated sludge in wastewater-treatment system.</title>
        <authorList>
            <person name="Wu Z.G."/>
            <person name="Zhang D.F."/>
            <person name="Liu Y.L."/>
            <person name="Wang F."/>
            <person name="Jiang X."/>
            <person name="Li C."/>
            <person name="Li S.P."/>
            <person name="Hong Q."/>
            <person name="Li W.J."/>
        </authorList>
    </citation>
    <scope>NUCLEOTIDE SEQUENCE [LARGE SCALE GENOMIC DNA]</scope>
    <source>
        <strain evidence="3 4">J6</strain>
        <plasmid evidence="4">Plasmid ppz01</plasmid>
    </source>
</reference>
<dbReference type="InterPro" id="IPR038670">
    <property type="entry name" value="HslJ-like_sf"/>
</dbReference>
<dbReference type="OrthoDB" id="9809132at2"/>
<organism evidence="3 4">
    <name type="scientific">Paracoccus zhejiangensis</name>
    <dbReference type="NCBI Taxonomy" id="1077935"/>
    <lineage>
        <taxon>Bacteria</taxon>
        <taxon>Pseudomonadati</taxon>
        <taxon>Pseudomonadota</taxon>
        <taxon>Alphaproteobacteria</taxon>
        <taxon>Rhodobacterales</taxon>
        <taxon>Paracoccaceae</taxon>
        <taxon>Paracoccus</taxon>
    </lineage>
</organism>
<dbReference type="Gene3D" id="2.40.128.270">
    <property type="match status" value="1"/>
</dbReference>
<keyword evidence="4" id="KW-1185">Reference proteome</keyword>
<dbReference type="EMBL" id="CP025431">
    <property type="protein sequence ID" value="AUH66571.1"/>
    <property type="molecule type" value="Genomic_DNA"/>
</dbReference>
<accession>A0A2H5F4U8</accession>
<keyword evidence="3" id="KW-0614">Plasmid</keyword>
<dbReference type="Proteomes" id="UP000234530">
    <property type="component" value="Plasmid pPZ01"/>
</dbReference>
<dbReference type="AlphaFoldDB" id="A0A2H5F4U8"/>
<sequence>MTLSFKTILLGTTLSAALAAPVAALAETRTLDGTVTYRERMALPPDAEITVQLVDVSLADAPATLLGETTLTPSHEVPVPYQITYDDADLTEGHSYAVQARITVEGQLIFINTSRHAVFGPEPDATDIVVERVAASPEAAAPSPAGRWLAEDIGGGGVIDNAQSVLELAADGTVTGSGGCNRMTGTAVIEGDALSFGPIASTRMGCVPALGNQETKFFAALAATRNWQIDELGKLILLDAEGKALMRLAPQ</sequence>
<dbReference type="InterPro" id="IPR039366">
    <property type="entry name" value="Pilotin"/>
</dbReference>
<dbReference type="Pfam" id="PF03724">
    <property type="entry name" value="META"/>
    <property type="match status" value="1"/>
</dbReference>
<proteinExistence type="predicted"/>
<feature type="domain" description="DUF306" evidence="2">
    <location>
        <begin position="144"/>
        <end position="248"/>
    </location>
</feature>
<evidence type="ECO:0000313" key="3">
    <source>
        <dbReference type="EMBL" id="AUH66571.1"/>
    </source>
</evidence>
<dbReference type="RefSeq" id="WP_101754542.1">
    <property type="nucleotide sequence ID" value="NZ_CP025431.1"/>
</dbReference>
<name>A0A2H5F4U8_9RHOB</name>
<keyword evidence="1" id="KW-0732">Signal</keyword>
<feature type="chain" id="PRO_5014148161" description="DUF306 domain-containing protein" evidence="1">
    <location>
        <begin position="20"/>
        <end position="251"/>
    </location>
</feature>
<dbReference type="PANTHER" id="PTHR38013:SF1">
    <property type="entry name" value="GLYCOPROTEIN_POLYSACCHARIDE METABOLISM"/>
    <property type="match status" value="1"/>
</dbReference>